<dbReference type="Proteomes" id="UP000429552">
    <property type="component" value="Unassembled WGS sequence"/>
</dbReference>
<feature type="region of interest" description="Disordered" evidence="1">
    <location>
        <begin position="169"/>
        <end position="210"/>
    </location>
</feature>
<proteinExistence type="predicted"/>
<evidence type="ECO:0000313" key="2">
    <source>
        <dbReference type="EMBL" id="GFE25624.1"/>
    </source>
</evidence>
<gene>
    <name evidence="2" type="ORF">Sliba_60770</name>
</gene>
<feature type="region of interest" description="Disordered" evidence="1">
    <location>
        <begin position="100"/>
        <end position="136"/>
    </location>
</feature>
<dbReference type="AlphaFoldDB" id="A0A640TQV1"/>
<organism evidence="2 3">
    <name type="scientific">Streptomyces nigrescens</name>
    <dbReference type="NCBI Taxonomy" id="1920"/>
    <lineage>
        <taxon>Bacteria</taxon>
        <taxon>Bacillati</taxon>
        <taxon>Actinomycetota</taxon>
        <taxon>Actinomycetes</taxon>
        <taxon>Kitasatosporales</taxon>
        <taxon>Streptomycetaceae</taxon>
        <taxon>Streptomyces</taxon>
    </lineage>
</organism>
<evidence type="ECO:0000256" key="1">
    <source>
        <dbReference type="SAM" id="MobiDB-lite"/>
    </source>
</evidence>
<comment type="caution">
    <text evidence="2">The sequence shown here is derived from an EMBL/GenBank/DDBJ whole genome shotgun (WGS) entry which is preliminary data.</text>
</comment>
<protein>
    <submittedName>
        <fullName evidence="2">Uncharacterized protein</fullName>
    </submittedName>
</protein>
<accession>A0A640TQV1</accession>
<evidence type="ECO:0000313" key="3">
    <source>
        <dbReference type="Proteomes" id="UP000429552"/>
    </source>
</evidence>
<feature type="compositionally biased region" description="Basic and acidic residues" evidence="1">
    <location>
        <begin position="169"/>
        <end position="178"/>
    </location>
</feature>
<feature type="region of interest" description="Disordered" evidence="1">
    <location>
        <begin position="1"/>
        <end position="43"/>
    </location>
</feature>
<name>A0A640TQV1_STRNI</name>
<dbReference type="EMBL" id="BLIP01000002">
    <property type="protein sequence ID" value="GFE25624.1"/>
    <property type="molecule type" value="Genomic_DNA"/>
</dbReference>
<reference evidence="2 3" key="1">
    <citation type="submission" date="2019-12" db="EMBL/GenBank/DDBJ databases">
        <title>Whole genome shotgun sequence of Streptomyces libani subsp. libani NBRC 13452.</title>
        <authorList>
            <person name="Ichikawa N."/>
            <person name="Kimura A."/>
            <person name="Kitahashi Y."/>
            <person name="Komaki H."/>
            <person name="Tamura T."/>
        </authorList>
    </citation>
    <scope>NUCLEOTIDE SEQUENCE [LARGE SCALE GENOMIC DNA]</scope>
    <source>
        <strain evidence="2 3">NBRC 13452</strain>
    </source>
</reference>
<sequence>MAGTGGLLTREHGGDSAPLCPKGRPPGEPRHRPAPVIFWGGGRLTSGDECTARRLKTTLGTRAAAGVMPSYRLVGLQEDEGTAPRVLLWVERHVQDLGTSRRGTVERTAPGTPEGDLAHSVRSPAHGGPAPTARRALRPFPCLGRIPRFRDQPGPIPLHHVNPLSSADHWDLTREGGPHGRSRRSRAPGITRATVNPPADACAASQHSEPSIRKLCHVRRLAAEGAPHRR</sequence>